<proteinExistence type="predicted"/>
<accession>A0A0V1DYS6</accession>
<dbReference type="AlphaFoldDB" id="A0A0V1DYS6"/>
<dbReference type="Proteomes" id="UP000054632">
    <property type="component" value="Unassembled WGS sequence"/>
</dbReference>
<dbReference type="EMBL" id="JYDS01000234">
    <property type="protein sequence ID" value="KRZ20607.1"/>
    <property type="molecule type" value="Genomic_DNA"/>
</dbReference>
<evidence type="ECO:0000313" key="1">
    <source>
        <dbReference type="EMBL" id="KRY66035.1"/>
    </source>
</evidence>
<dbReference type="EMBL" id="JYDR01000184">
    <property type="protein sequence ID" value="KRY66035.1"/>
    <property type="molecule type" value="Genomic_DNA"/>
</dbReference>
<name>A0A0V1DYS6_TRIPS</name>
<sequence length="148" mass="16560">MNEHLILYKIRLLNWFDKPSPRPRIASKVSIIGASTTSIDVKETNDDCYDALSALSENRNQVSHQSEMALNLKAVVRRTMYAPSGAEAECGAKVVVCGRVFGATKQTPILHRYMMLALTSARNHWVSGAEPPMFRFSTCRARTVDLLF</sequence>
<keyword evidence="4" id="KW-1185">Reference proteome</keyword>
<evidence type="ECO:0000313" key="2">
    <source>
        <dbReference type="EMBL" id="KRZ20607.1"/>
    </source>
</evidence>
<evidence type="ECO:0000313" key="3">
    <source>
        <dbReference type="Proteomes" id="UP000054632"/>
    </source>
</evidence>
<protein>
    <submittedName>
        <fullName evidence="1">Uncharacterized protein</fullName>
    </submittedName>
</protein>
<evidence type="ECO:0000313" key="4">
    <source>
        <dbReference type="Proteomes" id="UP000054805"/>
    </source>
</evidence>
<organism evidence="1 3">
    <name type="scientific">Trichinella pseudospiralis</name>
    <name type="common">Parasitic roundworm</name>
    <dbReference type="NCBI Taxonomy" id="6337"/>
    <lineage>
        <taxon>Eukaryota</taxon>
        <taxon>Metazoa</taxon>
        <taxon>Ecdysozoa</taxon>
        <taxon>Nematoda</taxon>
        <taxon>Enoplea</taxon>
        <taxon>Dorylaimia</taxon>
        <taxon>Trichinellida</taxon>
        <taxon>Trichinellidae</taxon>
        <taxon>Trichinella</taxon>
    </lineage>
</organism>
<reference evidence="3 4" key="1">
    <citation type="submission" date="2015-01" db="EMBL/GenBank/DDBJ databases">
        <title>Evolution of Trichinella species and genotypes.</title>
        <authorList>
            <person name="Korhonen P.K."/>
            <person name="Edoardo P."/>
            <person name="Giuseppe L.R."/>
            <person name="Gasser R.B."/>
        </authorList>
    </citation>
    <scope>NUCLEOTIDE SEQUENCE [LARGE SCALE GENOMIC DNA]</scope>
    <source>
        <strain evidence="1">ISS13</strain>
        <strain evidence="2">ISS588</strain>
    </source>
</reference>
<dbReference type="Proteomes" id="UP000054805">
    <property type="component" value="Unassembled WGS sequence"/>
</dbReference>
<gene>
    <name evidence="1" type="ORF">T4A_751</name>
    <name evidence="2" type="ORF">T4B_5205</name>
</gene>
<comment type="caution">
    <text evidence="1">The sequence shown here is derived from an EMBL/GenBank/DDBJ whole genome shotgun (WGS) entry which is preliminary data.</text>
</comment>